<gene>
    <name evidence="1" type="ORF">QJ036_07615</name>
</gene>
<dbReference type="Proteomes" id="UP001300383">
    <property type="component" value="Unassembled WGS sequence"/>
</dbReference>
<organism evidence="1 2">
    <name type="scientific">Fusibacillus kribbianus</name>
    <dbReference type="NCBI Taxonomy" id="3044208"/>
    <lineage>
        <taxon>Bacteria</taxon>
        <taxon>Bacillati</taxon>
        <taxon>Bacillota</taxon>
        <taxon>Clostridia</taxon>
        <taxon>Lachnospirales</taxon>
        <taxon>Lachnospiraceae</taxon>
        <taxon>Fusibacillus</taxon>
    </lineage>
</organism>
<dbReference type="AlphaFoldDB" id="A0AAP4EXY7"/>
<dbReference type="RefSeq" id="WP_283230787.1">
    <property type="nucleotide sequence ID" value="NZ_JASGBQ010000011.1"/>
</dbReference>
<sequence length="302" mass="35576">MRKQKYSVYYRSINAKLTKSERGLFNLLLTRQNESGCVRGVYYRECCEILQISYQGFYDSLHGLEKKGLLRTQKNDYYDIDVWILDNDFKDGDYADGYINMSRAMYSDPEFLRLSAGAQIIATDAMRFDDTNHTTYRIGIKKLYNKYTEFLGVKRRSIKAYLEELRPFFSIGMRNGVCYIEPLSRAVRGLKGNRSETDKETLHRHLVRVECRRNRIKEAPEQVIRETADLFIQYGTEIQKWNEKHPYNRITLPGVIKKSLQTINAKTKNVYKWIRTLRPALVHKLLRNLLGLDRSMQIPIID</sequence>
<protein>
    <submittedName>
        <fullName evidence="1">Uncharacterized protein</fullName>
    </submittedName>
</protein>
<reference evidence="1 2" key="1">
    <citation type="submission" date="2023-05" db="EMBL/GenBank/DDBJ databases">
        <title>[ruminococcus] sp. nov., isolated from a pig farm feces dump.</title>
        <authorList>
            <person name="Chang Y.-H."/>
        </authorList>
    </citation>
    <scope>NUCLEOTIDE SEQUENCE [LARGE SCALE GENOMIC DNA]</scope>
    <source>
        <strain evidence="1 2">YH-rum2234</strain>
    </source>
</reference>
<proteinExistence type="predicted"/>
<comment type="caution">
    <text evidence="1">The sequence shown here is derived from an EMBL/GenBank/DDBJ whole genome shotgun (WGS) entry which is preliminary data.</text>
</comment>
<keyword evidence="2" id="KW-1185">Reference proteome</keyword>
<evidence type="ECO:0000313" key="2">
    <source>
        <dbReference type="Proteomes" id="UP001300383"/>
    </source>
</evidence>
<accession>A0AAP4EXY7</accession>
<name>A0AAP4EXY7_9FIRM</name>
<evidence type="ECO:0000313" key="1">
    <source>
        <dbReference type="EMBL" id="MDI9242337.1"/>
    </source>
</evidence>
<dbReference type="EMBL" id="JASGBQ010000011">
    <property type="protein sequence ID" value="MDI9242337.1"/>
    <property type="molecule type" value="Genomic_DNA"/>
</dbReference>